<dbReference type="Gene3D" id="1.10.10.60">
    <property type="entry name" value="Homeodomain-like"/>
    <property type="match status" value="2"/>
</dbReference>
<dbReference type="InterPro" id="IPR009057">
    <property type="entry name" value="Homeodomain-like_sf"/>
</dbReference>
<feature type="domain" description="HTH araC/xylS-type" evidence="6">
    <location>
        <begin position="496"/>
        <end position="600"/>
    </location>
</feature>
<keyword evidence="5" id="KW-1133">Transmembrane helix</keyword>
<dbReference type="PROSITE" id="PS01124">
    <property type="entry name" value="HTH_ARAC_FAMILY_2"/>
    <property type="match status" value="1"/>
</dbReference>
<accession>A0ABU4RHU8</accession>
<keyword evidence="5" id="KW-0472">Membrane</keyword>
<feature type="transmembrane region" description="Helical" evidence="5">
    <location>
        <begin position="367"/>
        <end position="385"/>
    </location>
</feature>
<feature type="compositionally biased region" description="Basic and acidic residues" evidence="4">
    <location>
        <begin position="412"/>
        <end position="421"/>
    </location>
</feature>
<evidence type="ECO:0000256" key="5">
    <source>
        <dbReference type="SAM" id="Phobius"/>
    </source>
</evidence>
<evidence type="ECO:0000259" key="6">
    <source>
        <dbReference type="PROSITE" id="PS01124"/>
    </source>
</evidence>
<dbReference type="InterPro" id="IPR019734">
    <property type="entry name" value="TPR_rpt"/>
</dbReference>
<evidence type="ECO:0000256" key="2">
    <source>
        <dbReference type="ARBA" id="ARBA00023125"/>
    </source>
</evidence>
<keyword evidence="8" id="KW-1185">Reference proteome</keyword>
<dbReference type="InterPro" id="IPR018060">
    <property type="entry name" value="HTH_AraC"/>
</dbReference>
<organism evidence="7 8">
    <name type="scientific">Flavobacterium cupriresistens</name>
    <dbReference type="NCBI Taxonomy" id="2893885"/>
    <lineage>
        <taxon>Bacteria</taxon>
        <taxon>Pseudomonadati</taxon>
        <taxon>Bacteroidota</taxon>
        <taxon>Flavobacteriia</taxon>
        <taxon>Flavobacteriales</taxon>
        <taxon>Flavobacteriaceae</taxon>
        <taxon>Flavobacterium</taxon>
    </lineage>
</organism>
<evidence type="ECO:0000256" key="1">
    <source>
        <dbReference type="ARBA" id="ARBA00023015"/>
    </source>
</evidence>
<protein>
    <submittedName>
        <fullName evidence="7">Helix-turn-helix domain-containing protein</fullName>
    </submittedName>
</protein>
<dbReference type="Pfam" id="PF13181">
    <property type="entry name" value="TPR_8"/>
    <property type="match status" value="1"/>
</dbReference>
<feature type="region of interest" description="Disordered" evidence="4">
    <location>
        <begin position="412"/>
        <end position="442"/>
    </location>
</feature>
<dbReference type="Proteomes" id="UP001273350">
    <property type="component" value="Unassembled WGS sequence"/>
</dbReference>
<dbReference type="EMBL" id="JAWXVI010000024">
    <property type="protein sequence ID" value="MDX6192139.1"/>
    <property type="molecule type" value="Genomic_DNA"/>
</dbReference>
<dbReference type="SMART" id="SM00028">
    <property type="entry name" value="TPR"/>
    <property type="match status" value="5"/>
</dbReference>
<gene>
    <name evidence="7" type="ORF">SGQ83_22560</name>
</gene>
<name>A0ABU4RHU8_9FLAO</name>
<dbReference type="PANTHER" id="PTHR43280:SF29">
    <property type="entry name" value="ARAC-FAMILY TRANSCRIPTIONAL REGULATOR"/>
    <property type="match status" value="1"/>
</dbReference>
<comment type="caution">
    <text evidence="7">The sequence shown here is derived from an EMBL/GenBank/DDBJ whole genome shotgun (WGS) entry which is preliminary data.</text>
</comment>
<keyword evidence="3" id="KW-0804">Transcription</keyword>
<reference evidence="7 8" key="1">
    <citation type="submission" date="2023-11" db="EMBL/GenBank/DDBJ databases">
        <title>Unpublished Manusciprt.</title>
        <authorList>
            <person name="Saticioglu I.B."/>
            <person name="Ay H."/>
            <person name="Ajmi N."/>
            <person name="Altun S."/>
            <person name="Duman M."/>
        </authorList>
    </citation>
    <scope>NUCLEOTIDE SEQUENCE [LARGE SCALE GENOMIC DNA]</scope>
    <source>
        <strain evidence="7 8">Fl-318</strain>
    </source>
</reference>
<evidence type="ECO:0000256" key="3">
    <source>
        <dbReference type="ARBA" id="ARBA00023163"/>
    </source>
</evidence>
<dbReference type="PANTHER" id="PTHR43280">
    <property type="entry name" value="ARAC-FAMILY TRANSCRIPTIONAL REGULATOR"/>
    <property type="match status" value="1"/>
</dbReference>
<dbReference type="RefSeq" id="WP_230004251.1">
    <property type="nucleotide sequence ID" value="NZ_CP087134.1"/>
</dbReference>
<dbReference type="SUPFAM" id="SSF46689">
    <property type="entry name" value="Homeodomain-like"/>
    <property type="match status" value="1"/>
</dbReference>
<dbReference type="Pfam" id="PF12833">
    <property type="entry name" value="HTH_18"/>
    <property type="match status" value="1"/>
</dbReference>
<dbReference type="Gene3D" id="1.25.40.10">
    <property type="entry name" value="Tetratricopeptide repeat domain"/>
    <property type="match status" value="2"/>
</dbReference>
<dbReference type="SUPFAM" id="SSF48452">
    <property type="entry name" value="TPR-like"/>
    <property type="match status" value="2"/>
</dbReference>
<dbReference type="Pfam" id="PF13374">
    <property type="entry name" value="TPR_10"/>
    <property type="match status" value="1"/>
</dbReference>
<keyword evidence="1" id="KW-0805">Transcription regulation</keyword>
<sequence>MNRLNKMLVLILLFIVNFTFSQNKIETYKDSVKSLLYNNPSKAKYYCHKLLKYAKTNDLVVEEAKSYCFLADLSGALTQKDSAFYYFDKAIQKAGAIDNEKLEMVFKINKANYLFNEFDFQEALTLYEECVTLSKKLNDVGAYNYISIKRGSIAYELERYQEALKIYKENLNKEGFSNVSKLDIKLGLVKTYINLNKQDSAYVFIKSGIQESQKNHLKEHEIHFLSQLGLIYIDKKDFVNAKLTFDKALNIAQKIESNNLITETNIRISKLYSLQKDYDKAIMLLKSILSTEQTSKIPTENLSEIYYLLAENYKFIENFSESNYYYGQFIEKSKKIGEKRIEAVDHLHKIDISESKEREKTQEHQKWILLGSTTFLILLFIGYYMKRRKEGIQNQVKFEELLLKIKDFEHQNPKTADESQQKHTLAGDDEITEPDLLEEESETEFIPSNIVTINTTSNDDLIAEDESIADHNGSDIEEPTGSNFIIKDETRVEILDKLIKLEEKRLFLRQDFTLHNVAKRLKTNTAYLSKIVNSELDKNFSSYVNELRINYIIIELKNNAKLRSYSINAIAEEIGYKSPESFTKYFKVATGISPSIYIKKINQMKESENK</sequence>
<keyword evidence="5" id="KW-0812">Transmembrane</keyword>
<feature type="compositionally biased region" description="Acidic residues" evidence="4">
    <location>
        <begin position="427"/>
        <end position="442"/>
    </location>
</feature>
<evidence type="ECO:0000313" key="8">
    <source>
        <dbReference type="Proteomes" id="UP001273350"/>
    </source>
</evidence>
<proteinExistence type="predicted"/>
<dbReference type="SMART" id="SM00342">
    <property type="entry name" value="HTH_ARAC"/>
    <property type="match status" value="1"/>
</dbReference>
<evidence type="ECO:0000313" key="7">
    <source>
        <dbReference type="EMBL" id="MDX6192139.1"/>
    </source>
</evidence>
<keyword evidence="2" id="KW-0238">DNA-binding</keyword>
<evidence type="ECO:0000256" key="4">
    <source>
        <dbReference type="SAM" id="MobiDB-lite"/>
    </source>
</evidence>
<dbReference type="InterPro" id="IPR011990">
    <property type="entry name" value="TPR-like_helical_dom_sf"/>
</dbReference>